<evidence type="ECO:0000256" key="2">
    <source>
        <dbReference type="SAM" id="SignalP"/>
    </source>
</evidence>
<dbReference type="Gene3D" id="2.180.10.10">
    <property type="entry name" value="RHS repeat-associated core"/>
    <property type="match status" value="3"/>
</dbReference>
<dbReference type="PROSITE" id="PS50818">
    <property type="entry name" value="INTEIN_C_TER"/>
    <property type="match status" value="1"/>
</dbReference>
<dbReference type="EMBL" id="JAAGLU010000015">
    <property type="protein sequence ID" value="NEC87953.1"/>
    <property type="molecule type" value="Genomic_DNA"/>
</dbReference>
<dbReference type="PANTHER" id="PTHR32305:SF17">
    <property type="entry name" value="TRNA NUCLEASE WAPA"/>
    <property type="match status" value="1"/>
</dbReference>
<evidence type="ECO:0000259" key="4">
    <source>
        <dbReference type="SMART" id="SM00458"/>
    </source>
</evidence>
<feature type="domain" description="Hint" evidence="3">
    <location>
        <begin position="2415"/>
        <end position="2524"/>
    </location>
</feature>
<feature type="region of interest" description="Disordered" evidence="1">
    <location>
        <begin position="2349"/>
        <end position="2421"/>
    </location>
</feature>
<dbReference type="SUPFAM" id="SSF51294">
    <property type="entry name" value="Hedgehog/intein (Hint) domain"/>
    <property type="match status" value="1"/>
</dbReference>
<accession>A0A6B3BUA6</accession>
<gene>
    <name evidence="5" type="ORF">G3I71_19435</name>
</gene>
<feature type="compositionally biased region" description="Basic and acidic residues" evidence="1">
    <location>
        <begin position="2379"/>
        <end position="2391"/>
    </location>
</feature>
<dbReference type="InterPro" id="IPR035992">
    <property type="entry name" value="Ricin_B-like_lectins"/>
</dbReference>
<dbReference type="SUPFAM" id="SSF50370">
    <property type="entry name" value="Ricin B-like lectins"/>
    <property type="match status" value="1"/>
</dbReference>
<comment type="caution">
    <text evidence="5">The sequence shown here is derived from an EMBL/GenBank/DDBJ whole genome shotgun (WGS) entry which is preliminary data.</text>
</comment>
<sequence length="2689" mass="284414">MRKTRARRARARLAVVTGLFLALMLGASPVAYALPPKDDARTGVDLVELPEADALAEDGTKTASLESLEAVTSTEVDDFQALYTEPIEGGSAAASLTGLEAGELVKVTATDGTVPVEIGAPADATSAEATALEGNWAVSMASDAEADAAGVEGVVLEVAPPATATGEAVIALDAADFSQNYGAEWMDRLDFWMYPSCFLTTPDVEGCSEPTAVPTEVVYDEVATTVTDTTVDEDSGESTTTEKAGTDLAPTVHVTVDVEALVADPTATTSTATTAAATGTGSVSNAVYTTPADDGADSGIRTIASGSSGSGVLMGSSDGAGAGGDFAATPLPASGSWSAGSSSGAFTYSYPLAGPTVPNGPTPNVAFSYNSQSVDGKTSSTNNQASGIGEGWSWDPGSISRTYTSCMLDATTGANNKGKTSADLCYGTKNATLTLNGTTTELVYQSGAWRTANGDNTKIELLTNTALANGDDDGEYWRITDTAGTQYYYGLNHLPGWASGKGTTDSVFTVPVASNHDGEPGYNATFKNSFQDQAWKWNLDYVVDVNGNAMSLWWESETNHYAKAFDFDNPVAYERGGFLKRIDYGQRSDTLYTAEPLARMTFTADERCLESEAKCTSDHFTSGNWSENYVWYDTPADLYCGDSGDCTNPSPTFWSRKLITQVTSCTQRVQGASLTPYDSKAGTGDRHACALSGQTSTPLAKVDRWALKQSFPWDKTGHYTALWLESVTRTGYGVDGSTETLNPVSFHSKLLPNRIPTSSTDKSSTFARLRIDTVISEYGGETQVTYSTPEGACDSGTGFPDPDENHLLCYPVYWHADPELADQKISWFQKYVVDMVVEMPNMTGVEDKTTSYAYTTFDDAVDGALWSYNRAEGSRKKTRTWDQWRGYPRVTVTVGSDITGSKATKTATRYFRGMSDDLYVSGSGTSAVWKTRDITMYDADGTIKADKEPYAGMVAEAIVYADGSSAAGWVSRTVNIPDDPTVLATRVRGVADTDTSRVITDDPDLYAWRVTLGTTKTVTRSSGKGDDSSELRTVSTQTAYDSTYGLPTKVVSHGDLAVTGDESCTYTTYVNDTTLNLIGLVSSTISVTGTSCATSLSSSTASTLLSASKMAYDGASAASTGQTLTKGQVTKVWDPTATGTAWNSVPASTTVYDDYGRVTSSKDYQENPDTITFTPPKGQVYSVTSTNAKTQSSTSTLDPGRGVGLTEKDANDNISYVAYDPLGRVCAGWEAGTTPNTTYGPVCEEDLPVGDDGETARTWDEQSTGRPNATFVYNTDPKKPVSVVTSGLKDDGTYTDTTVIYDGLGRVRQEQTGAVGGKGRLITDTLYNANGQIRSTNNAYYTDGVPDTSVFAPKSTSTVPNATQYSYDGLGRTTTITPVYNSYVQDGTPDPDDGTKTQNRTTTYLYGLDYTTVVQPTGSASSRTWVDTLGRTSRMDTFSSKSAAASNSFTASDFTSTRYTYDARGDQTGVTDSAGNVWTTTYNAIGQPVTSTDPDTGTTTLTYDTLGRVATSKNQAGFTTKTSYDVLDRPLLIEDNSTGTDLLSYTYDDTTVANGVGQLARATRYTDGKAYTTSVGGYTLDGNPTSKTLTLPAVASGLLSTAEGFATTYTTKYAYTESGQLASYTTPAMGGLPEEKVIVRYNADGLPVSTSGTDWYTSQTSYSVYGEVLRTTTGEQGSRVWTTNLFDEATGQAETTLVDRESTSDATSGLTGHRVNARTYAYDLSGNITNTADTYAAVVDRQCFTYDGIGQLTEAWTTQRTECTVPVATDGTVNVTADNAGYWQSYRYDELGNRKTLNTHNAKVSFLLDGSVNTAADSTTSYVYGIKDTTKGSGLAQPHTLTSMESVYTNAANTKVTAASTLKYDELGQTTTRTIGGDAQGITWTWDGKAQTVTGFGATGKGAYTSGLNSGLCMDLSSASTTAGTAIQMWPCNSSKAEQFRVEDAVTTDTTAKGALQVAGVCVQPAGKAVVAGTAVVVAACDDTAAQQWTVTSAGGLKYAATSMCLVSPSNSTTSGVDLVLGTCDGSTSQAWNPADKTSYVYDAFGSRIISTTANDRTLYLDDTTLSLRSTGAVNYVERSYAQPGAPTVMRRGTGETNLYALVTDHHGTPMAEIKLTTGNQTNFSRLDPYGNERTESSNFRAHTGYVGGTDDNTTGLTHLGAREYDPSTGRFLSADPVLDLTDPLQANGYNYANNNPVTHADPTGLTSTASTFDAAEAALDAQIAAQEKILSGSVADIVRTYGWALFKEFIGWDDVMGCFTQGDLWACGSLLVDAIPWTKVFKLAYKVAKVVGRIISGIKALNKAKDVARKTIASLKAAKAAIKRAKAEAKRKAAEALKKAKEKALAAKAAAKKKTGTGSKGTAGKAEHTKASAAAKSNDAKKAKDNHADGGDSTDADDSGSSGDSGSGGSCPTPHSFLPGTQVLLADGTTKNIEDVENGDQLAANDPETSTTSGTETAAATMTTYDDKDFTVLTVKAADGTTSKLTTTDTHPFWVTDPAAAPTDGTWVEGGHLTSGQWLQTSAGTHVQITAISRYTKTQVTHDLTVSNVHTYYVLAGAAPVLVHNCDGDVSWVNENANMSSAARAYDAGAAGSRAGVAPALQYYKAGGNSLSQIKFDGFDAANGVMIDRKVSVTTFNKTYRQAMNQSLALEQNGFTGRWEVPTEAQAARARKVLGNLLITNIRVRVVP</sequence>
<dbReference type="Gene3D" id="2.80.10.50">
    <property type="match status" value="1"/>
</dbReference>
<organism evidence="5">
    <name type="scientific">Streptomyces sp. SID12501</name>
    <dbReference type="NCBI Taxonomy" id="2706042"/>
    <lineage>
        <taxon>Bacteria</taxon>
        <taxon>Bacillati</taxon>
        <taxon>Actinomycetota</taxon>
        <taxon>Actinomycetes</taxon>
        <taxon>Kitasatosporales</taxon>
        <taxon>Streptomycetaceae</taxon>
        <taxon>Streptomyces</taxon>
    </lineage>
</organism>
<reference evidence="5" key="1">
    <citation type="submission" date="2020-01" db="EMBL/GenBank/DDBJ databases">
        <title>Insect and environment-associated Actinomycetes.</title>
        <authorList>
            <person name="Currrie C."/>
            <person name="Chevrette M."/>
            <person name="Carlson C."/>
            <person name="Stubbendieck R."/>
            <person name="Wendt-Pienkowski E."/>
        </authorList>
    </citation>
    <scope>NUCLEOTIDE SEQUENCE</scope>
    <source>
        <strain evidence="5">SID12501</strain>
    </source>
</reference>
<feature type="compositionally biased region" description="Low complexity" evidence="1">
    <location>
        <begin position="2449"/>
        <end position="2459"/>
    </location>
</feature>
<dbReference type="Gene3D" id="2.170.16.10">
    <property type="entry name" value="Hedgehog/Intein (Hint) domain"/>
    <property type="match status" value="1"/>
</dbReference>
<dbReference type="SMART" id="SM00458">
    <property type="entry name" value="RICIN"/>
    <property type="match status" value="1"/>
</dbReference>
<feature type="chain" id="PRO_5025585682" evidence="2">
    <location>
        <begin position="34"/>
        <end position="2689"/>
    </location>
</feature>
<dbReference type="InterPro" id="IPR000772">
    <property type="entry name" value="Ricin_B_lectin"/>
</dbReference>
<dbReference type="InterPro" id="IPR031325">
    <property type="entry name" value="RHS_repeat"/>
</dbReference>
<evidence type="ECO:0000256" key="1">
    <source>
        <dbReference type="SAM" id="MobiDB-lite"/>
    </source>
</evidence>
<dbReference type="InterPro" id="IPR030934">
    <property type="entry name" value="Intein_C"/>
</dbReference>
<dbReference type="RefSeq" id="WP_164316079.1">
    <property type="nucleotide sequence ID" value="NZ_JAAGLU010000015.1"/>
</dbReference>
<proteinExistence type="predicted"/>
<feature type="domain" description="Ricin B lectin" evidence="4">
    <location>
        <begin position="1901"/>
        <end position="2035"/>
    </location>
</feature>
<dbReference type="PROSITE" id="PS50231">
    <property type="entry name" value="RICIN_B_LECTIN"/>
    <property type="match status" value="1"/>
</dbReference>
<protein>
    <submittedName>
        <fullName evidence="5">Sugar-binding protein</fullName>
    </submittedName>
</protein>
<dbReference type="PANTHER" id="PTHR32305">
    <property type="match status" value="1"/>
</dbReference>
<dbReference type="InterPro" id="IPR050708">
    <property type="entry name" value="T6SS_VgrG/RHS"/>
</dbReference>
<dbReference type="Pfam" id="PF05593">
    <property type="entry name" value="RHS_repeat"/>
    <property type="match status" value="1"/>
</dbReference>
<evidence type="ECO:0000313" key="5">
    <source>
        <dbReference type="EMBL" id="NEC87953.1"/>
    </source>
</evidence>
<dbReference type="InterPro" id="IPR036844">
    <property type="entry name" value="Hint_dom_sf"/>
</dbReference>
<evidence type="ECO:0000259" key="3">
    <source>
        <dbReference type="SMART" id="SM00306"/>
    </source>
</evidence>
<dbReference type="InterPro" id="IPR006530">
    <property type="entry name" value="YD"/>
</dbReference>
<dbReference type="Pfam" id="PF00652">
    <property type="entry name" value="Ricin_B_lectin"/>
    <property type="match status" value="1"/>
</dbReference>
<dbReference type="NCBIfam" id="TIGR01643">
    <property type="entry name" value="YD_repeat_2x"/>
    <property type="match status" value="2"/>
</dbReference>
<dbReference type="InterPro" id="IPR003587">
    <property type="entry name" value="Hint_dom_N"/>
</dbReference>
<feature type="region of interest" description="Disordered" evidence="1">
    <location>
        <begin position="2439"/>
        <end position="2459"/>
    </location>
</feature>
<dbReference type="InterPro" id="IPR022385">
    <property type="entry name" value="Rhs_assc_core"/>
</dbReference>
<dbReference type="Pfam" id="PF07591">
    <property type="entry name" value="PT-HINT"/>
    <property type="match status" value="1"/>
</dbReference>
<keyword evidence="2" id="KW-0732">Signal</keyword>
<name>A0A6B3BUA6_9ACTN</name>
<dbReference type="NCBIfam" id="TIGR03696">
    <property type="entry name" value="Rhs_assc_core"/>
    <property type="match status" value="1"/>
</dbReference>
<feature type="signal peptide" evidence="2">
    <location>
        <begin position="1"/>
        <end position="33"/>
    </location>
</feature>
<dbReference type="SMART" id="SM00306">
    <property type="entry name" value="HintN"/>
    <property type="match status" value="1"/>
</dbReference>